<dbReference type="InterPro" id="IPR001128">
    <property type="entry name" value="Cyt_P450"/>
</dbReference>
<accession>A0A2P6N2N2</accession>
<dbReference type="SUPFAM" id="SSF48264">
    <property type="entry name" value="Cytochrome P450"/>
    <property type="match status" value="1"/>
</dbReference>
<evidence type="ECO:0000256" key="9">
    <source>
        <dbReference type="ARBA" id="ARBA00023797"/>
    </source>
</evidence>
<evidence type="ECO:0000256" key="6">
    <source>
        <dbReference type="ARBA" id="ARBA00022827"/>
    </source>
</evidence>
<evidence type="ECO:0000256" key="3">
    <source>
        <dbReference type="ARBA" id="ARBA00010018"/>
    </source>
</evidence>
<feature type="domain" description="FAD-binding FR-type" evidence="13">
    <location>
        <begin position="753"/>
        <end position="997"/>
    </location>
</feature>
<dbReference type="GO" id="GO:0005506">
    <property type="term" value="F:iron ion binding"/>
    <property type="evidence" value="ECO:0007669"/>
    <property type="project" value="InterPro"/>
</dbReference>
<keyword evidence="6" id="KW-0274">FAD</keyword>
<comment type="caution">
    <text evidence="14">The sequence shown here is derived from an EMBL/GenBank/DDBJ whole genome shotgun (WGS) entry which is preliminary data.</text>
</comment>
<dbReference type="InterPro" id="IPR017938">
    <property type="entry name" value="Riboflavin_synthase-like_b-brl"/>
</dbReference>
<keyword evidence="15" id="KW-1185">Reference proteome</keyword>
<sequence>MPRNLQYLAAPGPSASVKEQKPDPPTCPHRRNAQLIVPPEREEHHEENEPDIVSNPNPSSPIVLRKPPGPPYSLFVHNLPDILPDFWASSRRLQKQYGPLVRLKFLGKKVYILSDPELIAILLQEKNKRLPRQEFASEGVFLADGDMWAFGRRILQTVFTVKAVSNFMPTFQRLGLEFIDEIEKEYTANHVVKLIRLSERCSLDAICEVGVGIGDGHADLKHEFNETFEWLSEEGIKRQTRLSLFNKLPTANNQKFLEELNHMDKILDQLMSRPATEERTDILSLLLKASDPETGRKFTEKEVKAQLVTVLVAGHKTSALLQSWAIFEICQSAHVEKKIKQEIKDVLGLDGTSLKIPEFHELKELKYMDLVLKETLRMHPSAQSTIRGLYEKTVVKDWILDPCNIFISVYDTHRNSKYWPDPDRFDPDRFLPENVAKHHPAQYIPFGGHSRTCLGNVYAITEVKLNLCLLYQLYVPRVSALHPIIEGNDLLFPPTDLPMSFEKRKKMLGHFKGERQSDDSFVSAPIIKRPEPQKKLPQNNKIRTASETSRLMHMKEEMTMGTFHILYGSNTGTSKEFALTTARKAIELNVKHHVSSLDEYYDKYLASGQAVKENHMVLIITSTWNGHPPDNAKKFKNWMMDCQKAGKKDAAKHMNFSVFGVGNSQWNITYLAFPKLLEESLQKIGGTKISSYEPGDEDKDLQTKFEALQDILWYFFAVELGMLPSMDRKTLIRPAGSHLDFILADAPIEHKKEEGGQYAITEVRELQSEGSGRSTVHVEVALPADVKYEAGDHLEITAWNHPHLVDQMCKSLGYDSNTWLKAVSKSNLPIPSWCPLGPVRLGQILSRELDINGVITRPVIQAITEALSDQHPYKAKLQRYGGKTQEALEAYEKEIVKNGINVVELLSQLPDVKIPLGVLLGVLPTLKKRSYSISSSPKRDSSKLTLSVGQVFFTTATGREHSGVASVYLGRLQVGSKIECHVVTSPMRYPADHMTPVICVCNGTGLAPFRGFLQEREHIQQQHGSIGQLHLFFGCRSRKEDFIYADELLDYEARGLVKLHVAFSRDQGEKVYVQNKMRQEEELIADILMKQNGRFYVCGDARTMAKDVQEELRRMIAKFSGSTAEEAKNKFVEMVQEERVVLDVWG</sequence>
<dbReference type="GO" id="GO:0016705">
    <property type="term" value="F:oxidoreductase activity, acting on paired donors, with incorporation or reduction of molecular oxygen"/>
    <property type="evidence" value="ECO:0007669"/>
    <property type="project" value="InterPro"/>
</dbReference>
<dbReference type="Gene3D" id="3.40.50.80">
    <property type="entry name" value="Nucleotide-binding domain of ferredoxin-NADP reductase (FNR) module"/>
    <property type="match status" value="1"/>
</dbReference>
<dbReference type="GO" id="GO:0020037">
    <property type="term" value="F:heme binding"/>
    <property type="evidence" value="ECO:0007669"/>
    <property type="project" value="InterPro"/>
</dbReference>
<evidence type="ECO:0000256" key="7">
    <source>
        <dbReference type="ARBA" id="ARBA00022857"/>
    </source>
</evidence>
<evidence type="ECO:0000313" key="14">
    <source>
        <dbReference type="EMBL" id="PRP78201.1"/>
    </source>
</evidence>
<dbReference type="Pfam" id="PF00667">
    <property type="entry name" value="FAD_binding_1"/>
    <property type="match status" value="1"/>
</dbReference>
<dbReference type="InterPro" id="IPR008254">
    <property type="entry name" value="Flavodoxin/NO_synth"/>
</dbReference>
<dbReference type="GO" id="GO:0050660">
    <property type="term" value="F:flavin adenine dinucleotide binding"/>
    <property type="evidence" value="ECO:0007669"/>
    <property type="project" value="TreeGrafter"/>
</dbReference>
<dbReference type="PROSITE" id="PS50902">
    <property type="entry name" value="FLAVODOXIN_LIKE"/>
    <property type="match status" value="1"/>
</dbReference>
<dbReference type="Pfam" id="PF00175">
    <property type="entry name" value="NAD_binding_1"/>
    <property type="match status" value="1"/>
</dbReference>
<dbReference type="GO" id="GO:0003958">
    <property type="term" value="F:NADPH-hemoprotein reductase activity"/>
    <property type="evidence" value="ECO:0007669"/>
    <property type="project" value="UniProtKB-EC"/>
</dbReference>
<dbReference type="InterPro" id="IPR023173">
    <property type="entry name" value="NADPH_Cyt_P450_Rdtase_alpha"/>
</dbReference>
<dbReference type="PROSITE" id="PS51384">
    <property type="entry name" value="FAD_FR"/>
    <property type="match status" value="1"/>
</dbReference>
<dbReference type="InterPro" id="IPR003097">
    <property type="entry name" value="CysJ-like_FAD-binding"/>
</dbReference>
<dbReference type="Gene3D" id="2.40.30.10">
    <property type="entry name" value="Translation factors"/>
    <property type="match status" value="1"/>
</dbReference>
<feature type="region of interest" description="Disordered" evidence="11">
    <location>
        <begin position="1"/>
        <end position="64"/>
    </location>
</feature>
<feature type="domain" description="Flavodoxin-like" evidence="12">
    <location>
        <begin position="563"/>
        <end position="713"/>
    </location>
</feature>
<dbReference type="STRING" id="1890364.A0A2P6N2N2"/>
<protein>
    <recommendedName>
        <fullName evidence="9">NADPH--hemoprotein reductase</fullName>
        <ecNumber evidence="9">1.6.2.4</ecNumber>
    </recommendedName>
</protein>
<evidence type="ECO:0000256" key="4">
    <source>
        <dbReference type="ARBA" id="ARBA00022630"/>
    </source>
</evidence>
<dbReference type="EC" id="1.6.2.4" evidence="9"/>
<evidence type="ECO:0000256" key="1">
    <source>
        <dbReference type="ARBA" id="ARBA00001917"/>
    </source>
</evidence>
<dbReference type="EMBL" id="MDYQ01000236">
    <property type="protein sequence ID" value="PRP78201.1"/>
    <property type="molecule type" value="Genomic_DNA"/>
</dbReference>
<dbReference type="InParanoid" id="A0A2P6N2N2"/>
<dbReference type="InterPro" id="IPR017927">
    <property type="entry name" value="FAD-bd_FR_type"/>
</dbReference>
<evidence type="ECO:0000256" key="2">
    <source>
        <dbReference type="ARBA" id="ARBA00001974"/>
    </source>
</evidence>
<dbReference type="Pfam" id="PF00067">
    <property type="entry name" value="p450"/>
    <property type="match status" value="1"/>
</dbReference>
<dbReference type="GO" id="GO:0005829">
    <property type="term" value="C:cytosol"/>
    <property type="evidence" value="ECO:0007669"/>
    <property type="project" value="TreeGrafter"/>
</dbReference>
<keyword evidence="7" id="KW-0521">NADP</keyword>
<dbReference type="InterPro" id="IPR039261">
    <property type="entry name" value="FNR_nucleotide-bd"/>
</dbReference>
<name>A0A2P6N2N2_9EUKA</name>
<comment type="similarity">
    <text evidence="3">In the N-terminal section; belongs to the cytochrome P450 family.</text>
</comment>
<dbReference type="SUPFAM" id="SSF63380">
    <property type="entry name" value="Riboflavin synthase domain-like"/>
    <property type="match status" value="1"/>
</dbReference>
<dbReference type="GO" id="GO:0004497">
    <property type="term" value="F:monooxygenase activity"/>
    <property type="evidence" value="ECO:0007669"/>
    <property type="project" value="InterPro"/>
</dbReference>
<dbReference type="FunFam" id="3.40.50.80:FF:000001">
    <property type="entry name" value="NADPH--cytochrome P450 reductase 1"/>
    <property type="match status" value="1"/>
</dbReference>
<dbReference type="InterPro" id="IPR001433">
    <property type="entry name" value="OxRdtase_FAD/NAD-bd"/>
</dbReference>
<dbReference type="GO" id="GO:0010181">
    <property type="term" value="F:FMN binding"/>
    <property type="evidence" value="ECO:0007669"/>
    <property type="project" value="InterPro"/>
</dbReference>
<evidence type="ECO:0000259" key="12">
    <source>
        <dbReference type="PROSITE" id="PS50902"/>
    </source>
</evidence>
<reference evidence="14 15" key="1">
    <citation type="journal article" date="2018" name="Genome Biol. Evol.">
        <title>Multiple Roots of Fruiting Body Formation in Amoebozoa.</title>
        <authorList>
            <person name="Hillmann F."/>
            <person name="Forbes G."/>
            <person name="Novohradska S."/>
            <person name="Ferling I."/>
            <person name="Riege K."/>
            <person name="Groth M."/>
            <person name="Westermann M."/>
            <person name="Marz M."/>
            <person name="Spaller T."/>
            <person name="Winckler T."/>
            <person name="Schaap P."/>
            <person name="Glockner G."/>
        </authorList>
    </citation>
    <scope>NUCLEOTIDE SEQUENCE [LARGE SCALE GENOMIC DNA]</scope>
    <source>
        <strain evidence="14 15">Jena</strain>
    </source>
</reference>
<dbReference type="Gene3D" id="3.40.50.360">
    <property type="match status" value="1"/>
</dbReference>
<dbReference type="OrthoDB" id="1470350at2759"/>
<evidence type="ECO:0000313" key="15">
    <source>
        <dbReference type="Proteomes" id="UP000241769"/>
    </source>
</evidence>
<evidence type="ECO:0000256" key="5">
    <source>
        <dbReference type="ARBA" id="ARBA00022643"/>
    </source>
</evidence>
<dbReference type="InterPro" id="IPR036396">
    <property type="entry name" value="Cyt_P450_sf"/>
</dbReference>
<dbReference type="Gene3D" id="1.20.990.10">
    <property type="entry name" value="NADPH-cytochrome p450 Reductase, Chain A, domain 3"/>
    <property type="match status" value="1"/>
</dbReference>
<dbReference type="PANTHER" id="PTHR19384">
    <property type="entry name" value="NITRIC OXIDE SYNTHASE-RELATED"/>
    <property type="match status" value="1"/>
</dbReference>
<dbReference type="PRINTS" id="PR00369">
    <property type="entry name" value="FLAVODOXIN"/>
</dbReference>
<dbReference type="InterPro" id="IPR001094">
    <property type="entry name" value="Flavdoxin-like"/>
</dbReference>
<dbReference type="PANTHER" id="PTHR19384:SF17">
    <property type="entry name" value="NADPH--CYTOCHROME P450 REDUCTASE"/>
    <property type="match status" value="1"/>
</dbReference>
<dbReference type="Pfam" id="PF00258">
    <property type="entry name" value="Flavodoxin_1"/>
    <property type="match status" value="1"/>
</dbReference>
<dbReference type="AlphaFoldDB" id="A0A2P6N2N2"/>
<dbReference type="SUPFAM" id="SSF52343">
    <property type="entry name" value="Ferredoxin reductase-like, C-terminal NADP-linked domain"/>
    <property type="match status" value="1"/>
</dbReference>
<comment type="cofactor">
    <cofactor evidence="2">
        <name>FAD</name>
        <dbReference type="ChEBI" id="CHEBI:57692"/>
    </cofactor>
</comment>
<comment type="cofactor">
    <cofactor evidence="1">
        <name>FMN</name>
        <dbReference type="ChEBI" id="CHEBI:58210"/>
    </cofactor>
</comment>
<dbReference type="InterPro" id="IPR029039">
    <property type="entry name" value="Flavoprotein-like_sf"/>
</dbReference>
<keyword evidence="5" id="KW-0288">FMN</keyword>
<dbReference type="SUPFAM" id="SSF52218">
    <property type="entry name" value="Flavoproteins"/>
    <property type="match status" value="1"/>
</dbReference>
<proteinExistence type="inferred from homology"/>
<dbReference type="Proteomes" id="UP000241769">
    <property type="component" value="Unassembled WGS sequence"/>
</dbReference>
<keyword evidence="8" id="KW-0560">Oxidoreductase</keyword>
<dbReference type="Gene3D" id="1.10.630.10">
    <property type="entry name" value="Cytochrome P450"/>
    <property type="match status" value="1"/>
</dbReference>
<keyword evidence="4" id="KW-0285">Flavoprotein</keyword>
<dbReference type="PRINTS" id="PR00371">
    <property type="entry name" value="FPNCR"/>
</dbReference>
<gene>
    <name evidence="14" type="ORF">PROFUN_13992</name>
</gene>
<evidence type="ECO:0000256" key="11">
    <source>
        <dbReference type="SAM" id="MobiDB-lite"/>
    </source>
</evidence>
<comment type="catalytic activity">
    <reaction evidence="10">
        <text>2 oxidized [cytochrome P450] + NADPH = 2 reduced [cytochrome P450] + NADP(+) + H(+)</text>
        <dbReference type="Rhea" id="RHEA:24040"/>
        <dbReference type="Rhea" id="RHEA-COMP:14627"/>
        <dbReference type="Rhea" id="RHEA-COMP:14628"/>
        <dbReference type="ChEBI" id="CHEBI:15378"/>
        <dbReference type="ChEBI" id="CHEBI:55376"/>
        <dbReference type="ChEBI" id="CHEBI:57783"/>
        <dbReference type="ChEBI" id="CHEBI:58349"/>
        <dbReference type="ChEBI" id="CHEBI:60344"/>
        <dbReference type="EC" id="1.6.2.4"/>
    </reaction>
</comment>
<evidence type="ECO:0000256" key="8">
    <source>
        <dbReference type="ARBA" id="ARBA00023002"/>
    </source>
</evidence>
<dbReference type="InterPro" id="IPR001709">
    <property type="entry name" value="Flavoprot_Pyr_Nucl_cyt_Rdtase"/>
</dbReference>
<evidence type="ECO:0000256" key="10">
    <source>
        <dbReference type="ARBA" id="ARBA00049342"/>
    </source>
</evidence>
<evidence type="ECO:0000259" key="13">
    <source>
        <dbReference type="PROSITE" id="PS51384"/>
    </source>
</evidence>
<organism evidence="14 15">
    <name type="scientific">Planoprotostelium fungivorum</name>
    <dbReference type="NCBI Taxonomy" id="1890364"/>
    <lineage>
        <taxon>Eukaryota</taxon>
        <taxon>Amoebozoa</taxon>
        <taxon>Evosea</taxon>
        <taxon>Variosea</taxon>
        <taxon>Cavosteliida</taxon>
        <taxon>Cavosteliaceae</taxon>
        <taxon>Planoprotostelium</taxon>
    </lineage>
</organism>